<evidence type="ECO:0000313" key="2">
    <source>
        <dbReference type="EMBL" id="MBB3702811.1"/>
    </source>
</evidence>
<accession>A0A7W5UHX2</accession>
<dbReference type="EMBL" id="JACICA010000005">
    <property type="protein sequence ID" value="MBB3702811.1"/>
    <property type="molecule type" value="Genomic_DNA"/>
</dbReference>
<reference evidence="2 3" key="1">
    <citation type="submission" date="2020-08" db="EMBL/GenBank/DDBJ databases">
        <title>Genomic Encyclopedia of Type Strains, Phase IV (KMG-IV): sequencing the most valuable type-strain genomes for metagenomic binning, comparative biology and taxonomic classification.</title>
        <authorList>
            <person name="Goeker M."/>
        </authorList>
    </citation>
    <scope>NUCLEOTIDE SEQUENCE [LARGE SCALE GENOMIC DNA]</scope>
    <source>
        <strain evidence="2 3">DSM 22548</strain>
    </source>
</reference>
<sequence length="250" mass="28342">MTSEVIITRPVWEEYRRIKPRLRNQALAALIDYLMTGEKPAFSRNINTPFNQLLVTYKESTEILHSSRTHLALISHSSQEKEKQKKASSPCTPILKEEEKEEERLILPTSELAARDTAETAIEVVKEPIRPVGPVGPVRDPNKRQPSTPRLGKAGGSFHPPTLDEVCRHVAAKGYSFDPVAFFSHYESNGWLVGRTKMKNWHSACITWERNQKTYGNYRQSTSATRRDADLQAGRETALDAIRQIANSPY</sequence>
<dbReference type="AlphaFoldDB" id="A0A7W5UHX2"/>
<comment type="caution">
    <text evidence="2">The sequence shown here is derived from an EMBL/GenBank/DDBJ whole genome shotgun (WGS) entry which is preliminary data.</text>
</comment>
<dbReference type="Proteomes" id="UP000541425">
    <property type="component" value="Unassembled WGS sequence"/>
</dbReference>
<gene>
    <name evidence="2" type="ORF">FHS60_001280</name>
</gene>
<protein>
    <submittedName>
        <fullName evidence="2">Uncharacterized protein</fullName>
    </submittedName>
</protein>
<feature type="region of interest" description="Disordered" evidence="1">
    <location>
        <begin position="132"/>
        <end position="159"/>
    </location>
</feature>
<evidence type="ECO:0000313" key="3">
    <source>
        <dbReference type="Proteomes" id="UP000541425"/>
    </source>
</evidence>
<evidence type="ECO:0000256" key="1">
    <source>
        <dbReference type="SAM" id="MobiDB-lite"/>
    </source>
</evidence>
<proteinExistence type="predicted"/>
<organism evidence="2 3">
    <name type="scientific">Alloprevotella rava</name>
    <dbReference type="NCBI Taxonomy" id="671218"/>
    <lineage>
        <taxon>Bacteria</taxon>
        <taxon>Pseudomonadati</taxon>
        <taxon>Bacteroidota</taxon>
        <taxon>Bacteroidia</taxon>
        <taxon>Bacteroidales</taxon>
        <taxon>Prevotellaceae</taxon>
        <taxon>Alloprevotella</taxon>
    </lineage>
</organism>
<name>A0A7W5UHX2_9BACT</name>
<dbReference type="RefSeq" id="WP_183696380.1">
    <property type="nucleotide sequence ID" value="NZ_JACICA010000005.1"/>
</dbReference>